<evidence type="ECO:0000313" key="10">
    <source>
        <dbReference type="EMBL" id="GAP63497.1"/>
    </source>
</evidence>
<evidence type="ECO:0000256" key="3">
    <source>
        <dbReference type="ARBA" id="ARBA00022526"/>
    </source>
</evidence>
<dbReference type="Pfam" id="PF02781">
    <property type="entry name" value="G6PD_C"/>
    <property type="match status" value="1"/>
</dbReference>
<feature type="active site" description="Proton acceptor" evidence="7">
    <location>
        <position position="255"/>
    </location>
</feature>
<feature type="binding site" evidence="7">
    <location>
        <position position="250"/>
    </location>
    <ligand>
        <name>substrate</name>
    </ligand>
</feature>
<dbReference type="GO" id="GO:0050661">
    <property type="term" value="F:NADP binding"/>
    <property type="evidence" value="ECO:0007669"/>
    <property type="project" value="UniProtKB-UniRule"/>
</dbReference>
<proteinExistence type="inferred from homology"/>
<comment type="similarity">
    <text evidence="2 7">Belongs to the glucose-6-phosphate dehydrogenase family.</text>
</comment>
<evidence type="ECO:0000256" key="7">
    <source>
        <dbReference type="HAMAP-Rule" id="MF_00966"/>
    </source>
</evidence>
<evidence type="ECO:0000259" key="9">
    <source>
        <dbReference type="Pfam" id="PF02781"/>
    </source>
</evidence>
<comment type="caution">
    <text evidence="10">The sequence shown here is derived from an EMBL/GenBank/DDBJ whole genome shotgun (WGS) entry which is preliminary data.</text>
</comment>
<feature type="binding site" evidence="7">
    <location>
        <position position="360"/>
    </location>
    <ligand>
        <name>substrate</name>
    </ligand>
</feature>
<dbReference type="NCBIfam" id="NF009492">
    <property type="entry name" value="PRK12853.1-3"/>
    <property type="match status" value="1"/>
</dbReference>
<reference evidence="10 11" key="1">
    <citation type="journal article" date="2015" name="Genome Announc.">
        <title>Draft Genome Sequence of a Heterotrophic Facultative Anaerobic Thermophilic Bacterium, Ardenticatena maritima Strain 110ST.</title>
        <authorList>
            <person name="Kawaichi S."/>
            <person name="Yoshida T."/>
            <person name="Sako Y."/>
            <person name="Nakamura R."/>
        </authorList>
    </citation>
    <scope>NUCLEOTIDE SEQUENCE [LARGE SCALE GENOMIC DNA]</scope>
    <source>
        <strain evidence="10 11">110S</strain>
    </source>
</reference>
<comment type="caution">
    <text evidence="7">Lacks conserved residue(s) required for the propagation of feature annotation.</text>
</comment>
<keyword evidence="3 7" id="KW-0313">Glucose metabolism</keyword>
<dbReference type="UniPathway" id="UPA00115">
    <property type="reaction ID" value="UER00408"/>
</dbReference>
<feature type="binding site" evidence="7">
    <location>
        <position position="197"/>
    </location>
    <ligand>
        <name>substrate</name>
    </ligand>
</feature>
<dbReference type="GO" id="GO:0005829">
    <property type="term" value="C:cytosol"/>
    <property type="evidence" value="ECO:0007669"/>
    <property type="project" value="TreeGrafter"/>
</dbReference>
<accession>A0A0M9UD25</accession>
<feature type="domain" description="Glucose-6-phosphate dehydrogenase C-terminal" evidence="9">
    <location>
        <begin position="204"/>
        <end position="503"/>
    </location>
</feature>
<dbReference type="InterPro" id="IPR001282">
    <property type="entry name" value="G6P_DH"/>
</dbReference>
<name>A0A0M9UD25_9CHLR</name>
<evidence type="ECO:0000256" key="6">
    <source>
        <dbReference type="ARBA" id="ARBA00023277"/>
    </source>
</evidence>
<evidence type="ECO:0000256" key="1">
    <source>
        <dbReference type="ARBA" id="ARBA00004937"/>
    </source>
</evidence>
<feature type="binding site" evidence="7">
    <location>
        <position position="231"/>
    </location>
    <ligand>
        <name>substrate</name>
    </ligand>
</feature>
<evidence type="ECO:0000313" key="11">
    <source>
        <dbReference type="Proteomes" id="UP000037784"/>
    </source>
</evidence>
<keyword evidence="11" id="KW-1185">Reference proteome</keyword>
<keyword evidence="6 7" id="KW-0119">Carbohydrate metabolism</keyword>
<gene>
    <name evidence="7" type="primary">zwf</name>
    <name evidence="10" type="ORF">ARMA_1920</name>
</gene>
<dbReference type="Pfam" id="PF00479">
    <property type="entry name" value="G6PD_N"/>
    <property type="match status" value="1"/>
</dbReference>
<dbReference type="Gene3D" id="3.40.50.720">
    <property type="entry name" value="NAD(P)-binding Rossmann-like Domain"/>
    <property type="match status" value="1"/>
</dbReference>
<reference evidence="11" key="2">
    <citation type="submission" date="2015-08" db="EMBL/GenBank/DDBJ databases">
        <title>Draft Genome Sequence of a Heterotrophic Facultative Anaerobic Bacterium Ardenticatena maritima Strain 110S.</title>
        <authorList>
            <person name="Kawaichi S."/>
            <person name="Yoshida T."/>
            <person name="Sako Y."/>
            <person name="Nakamura R."/>
        </authorList>
    </citation>
    <scope>NUCLEOTIDE SEQUENCE [LARGE SCALE GENOMIC DNA]</scope>
    <source>
        <strain evidence="11">110S</strain>
    </source>
</reference>
<dbReference type="EMBL" id="BBZA01000157">
    <property type="protein sequence ID" value="GAP63497.1"/>
    <property type="molecule type" value="Genomic_DNA"/>
</dbReference>
<feature type="binding site" evidence="7">
    <location>
        <position position="193"/>
    </location>
    <ligand>
        <name>substrate</name>
    </ligand>
</feature>
<sequence>MPATEFISRRPDPAAIVIFGASGDLTRRKLMPALYALYTHGLLPQRFAILGFSRRDWSDDDFRTTMRDAVAEFGRVPLDTTQWDEFAARLFYLDAQGYDHLEDYQRLRDRLNTLDETEGTDGNRLFYAATPPQAFVPIVESLGAVGLNQPPREGAWVRLVIEKPFGTDLASARALNARIQHVFDESQIYRIDHYLGKEAVQNLLAFRFANSLFEPIWNRNHIEQVQITVAESIGVENRAGYYDRVGALRDMVQNHLMQLVTLIAMEPPASFDAEAVRNEKVKVLRAIRPFDENAIRTRIVRGQYGPGVVNEKPVRGYREEEGVAPDSTTETYVALQLEIENWRWAGIPFYLRTGKRLPRKVSEIAVIFRRPPLLIFDDQRRRKMEQNVLYLQIQPHEGLSLSVNIKIPGATMRLEPVMMDFCYHGSFEFAIPEAYERLLLDAWLGDATLFIRADETEASWALFTPVLEAWQRMPPPDFPNYAAGTWGPPEADELLARNGHAWKLMLL</sequence>
<dbReference type="Proteomes" id="UP000037784">
    <property type="component" value="Unassembled WGS sequence"/>
</dbReference>
<dbReference type="GO" id="GO:0009051">
    <property type="term" value="P:pentose-phosphate shunt, oxidative branch"/>
    <property type="evidence" value="ECO:0007669"/>
    <property type="project" value="TreeGrafter"/>
</dbReference>
<dbReference type="PRINTS" id="PR00079">
    <property type="entry name" value="G6PDHDRGNASE"/>
</dbReference>
<dbReference type="InParanoid" id="A0A0M9UD25"/>
<organism evidence="10 11">
    <name type="scientific">Ardenticatena maritima</name>
    <dbReference type="NCBI Taxonomy" id="872965"/>
    <lineage>
        <taxon>Bacteria</taxon>
        <taxon>Bacillati</taxon>
        <taxon>Chloroflexota</taxon>
        <taxon>Ardenticatenia</taxon>
        <taxon>Ardenticatenales</taxon>
        <taxon>Ardenticatenaceae</taxon>
        <taxon>Ardenticatena</taxon>
    </lineage>
</organism>
<dbReference type="GO" id="GO:0004345">
    <property type="term" value="F:glucose-6-phosphate dehydrogenase activity"/>
    <property type="evidence" value="ECO:0007669"/>
    <property type="project" value="UniProtKB-UniRule"/>
</dbReference>
<dbReference type="PIRSF" id="PIRSF000110">
    <property type="entry name" value="G6PD"/>
    <property type="match status" value="1"/>
</dbReference>
<evidence type="ECO:0000256" key="5">
    <source>
        <dbReference type="ARBA" id="ARBA00023002"/>
    </source>
</evidence>
<protein>
    <recommendedName>
        <fullName evidence="7">Glucose-6-phosphate 1-dehydrogenase</fullName>
        <shortName evidence="7">G6PD</shortName>
        <ecNumber evidence="7">1.1.1.49</ecNumber>
    </recommendedName>
</protein>
<dbReference type="FunCoup" id="A0A0M9UD25">
    <property type="interactions" value="273"/>
</dbReference>
<evidence type="ECO:0000256" key="2">
    <source>
        <dbReference type="ARBA" id="ARBA00009975"/>
    </source>
</evidence>
<dbReference type="Gene3D" id="3.30.360.10">
    <property type="entry name" value="Dihydrodipicolinate Reductase, domain 2"/>
    <property type="match status" value="1"/>
</dbReference>
<dbReference type="SUPFAM" id="SSF55347">
    <property type="entry name" value="Glyceraldehyde-3-phosphate dehydrogenase-like, C-terminal domain"/>
    <property type="match status" value="1"/>
</dbReference>
<dbReference type="AlphaFoldDB" id="A0A0M9UD25"/>
<feature type="binding site" evidence="7">
    <location>
        <position position="54"/>
    </location>
    <ligand>
        <name>NADP(+)</name>
        <dbReference type="ChEBI" id="CHEBI:58349"/>
    </ligand>
</feature>
<comment type="function">
    <text evidence="7">Catalyzes the oxidation of glucose 6-phosphate to 6-phosphogluconolactone.</text>
</comment>
<dbReference type="InterPro" id="IPR036291">
    <property type="entry name" value="NAD(P)-bd_dom_sf"/>
</dbReference>
<keyword evidence="5 7" id="KW-0560">Oxidoreductase</keyword>
<dbReference type="PROSITE" id="PS00069">
    <property type="entry name" value="G6P_DEHYDROGENASE"/>
    <property type="match status" value="1"/>
</dbReference>
<feature type="binding site" evidence="7">
    <location>
        <begin position="20"/>
        <end position="27"/>
    </location>
    <ligand>
        <name>NADP(+)</name>
        <dbReference type="ChEBI" id="CHEBI:58349"/>
    </ligand>
</feature>
<dbReference type="NCBIfam" id="TIGR00871">
    <property type="entry name" value="zwf"/>
    <property type="match status" value="1"/>
</dbReference>
<keyword evidence="4 7" id="KW-0521">NADP</keyword>
<comment type="pathway">
    <text evidence="1 7">Carbohydrate degradation; pentose phosphate pathway; D-ribulose 5-phosphate from D-glucose 6-phosphate (oxidative stage): step 1/3.</text>
</comment>
<evidence type="ECO:0000259" key="8">
    <source>
        <dbReference type="Pfam" id="PF00479"/>
    </source>
</evidence>
<dbReference type="InterPro" id="IPR019796">
    <property type="entry name" value="G6P_DH_AS"/>
</dbReference>
<dbReference type="EC" id="1.1.1.49" evidence="7"/>
<dbReference type="InterPro" id="IPR022675">
    <property type="entry name" value="G6P_DH_C"/>
</dbReference>
<dbReference type="PANTHER" id="PTHR23429">
    <property type="entry name" value="GLUCOSE-6-PHOSPHATE 1-DEHYDROGENASE G6PD"/>
    <property type="match status" value="1"/>
</dbReference>
<dbReference type="InterPro" id="IPR022674">
    <property type="entry name" value="G6P_DH_NAD-bd"/>
</dbReference>
<feature type="domain" description="Glucose-6-phosphate dehydrogenase NAD-binding" evidence="8">
    <location>
        <begin position="17"/>
        <end position="202"/>
    </location>
</feature>
<dbReference type="GO" id="GO:0006006">
    <property type="term" value="P:glucose metabolic process"/>
    <property type="evidence" value="ECO:0007669"/>
    <property type="project" value="UniProtKB-KW"/>
</dbReference>
<dbReference type="HAMAP" id="MF_00966">
    <property type="entry name" value="G6PD"/>
    <property type="match status" value="1"/>
</dbReference>
<evidence type="ECO:0000256" key="4">
    <source>
        <dbReference type="ARBA" id="ARBA00022857"/>
    </source>
</evidence>
<dbReference type="PANTHER" id="PTHR23429:SF0">
    <property type="entry name" value="GLUCOSE-6-PHOSPHATE 1-DEHYDROGENASE"/>
    <property type="match status" value="1"/>
</dbReference>
<comment type="catalytic activity">
    <reaction evidence="7">
        <text>D-glucose 6-phosphate + NADP(+) = 6-phospho-D-glucono-1,5-lactone + NADPH + H(+)</text>
        <dbReference type="Rhea" id="RHEA:15841"/>
        <dbReference type="ChEBI" id="CHEBI:15378"/>
        <dbReference type="ChEBI" id="CHEBI:57783"/>
        <dbReference type="ChEBI" id="CHEBI:57955"/>
        <dbReference type="ChEBI" id="CHEBI:58349"/>
        <dbReference type="ChEBI" id="CHEBI:61548"/>
        <dbReference type="EC" id="1.1.1.49"/>
    </reaction>
</comment>
<dbReference type="SUPFAM" id="SSF51735">
    <property type="entry name" value="NAD(P)-binding Rossmann-fold domains"/>
    <property type="match status" value="1"/>
</dbReference>
<feature type="binding site" evidence="7">
    <location>
        <position position="163"/>
    </location>
    <ligand>
        <name>NADP(+)</name>
        <dbReference type="ChEBI" id="CHEBI:58349"/>
    </ligand>
</feature>
<feature type="binding site" evidence="7">
    <location>
        <position position="355"/>
    </location>
    <ligand>
        <name>substrate</name>
    </ligand>
</feature>
<dbReference type="STRING" id="872965.SE16_07880"/>